<dbReference type="SUPFAM" id="SSF48208">
    <property type="entry name" value="Six-hairpin glycosidases"/>
    <property type="match status" value="1"/>
</dbReference>
<dbReference type="InterPro" id="IPR037018">
    <property type="entry name" value="GH65_N"/>
</dbReference>
<evidence type="ECO:0000259" key="3">
    <source>
        <dbReference type="Pfam" id="PF03632"/>
    </source>
</evidence>
<feature type="domain" description="Glycoside hydrolase family 65 central catalytic" evidence="3">
    <location>
        <begin position="516"/>
        <end position="911"/>
    </location>
</feature>
<sequence>MASSPTAAAAPPYDAVILSLEAVVAGRVLGEAVSGGVPLPESAPLLDRLRAGRVPIAVATSSPDAQAALAEAGLGGLADTVVDGERAKALRLPDAPDPALFLEAARRLGVDPHRAVVIDESPAGMEAGRRGGFGLVVGIDRRDRRAELEARGADVVLGGLRELDLGLVLTDPWLLVYEGTDPAHEGHREALTAQGNGYAGVRGAAPESGRGGIGYPGTYLAGVYNRVVNAVEGLESEDEHMVNAPNWLHLDLRLQGGAWWSEGGLTLRAEHRTLDLRTAVSVREVLLEDDDGRQLRVRQRRFVSMAEPHLMALETTLTALGWSGAATVRSGVDVDVSNENVLEDAFLAHRHLRDLTVLVDPGVTDPGLADAGLADPGRAGSGSADVIAVAETLQSHTRIAVALRHRVRGGDPGSPGGTGGRDVSGAPGSTGGLHFRVFRLELADGIPATVEKTAVIATSRDRAVSSAASGACAVLERSQGGFDALLREHAAAWRRLLQLYTVRLEASPQVQLVLNLHVFHLLQTLTPFTAALDAGVPARGLHGEGYRGHVFWDELFVLPLVTSRQPAVARALISYRSRRLPAARHAAAQLGLDGALFPWQSGSDGREETPHWIFNRRSGHWIPDRSRLQRHVGLAVAFNAWQYFEATRDRQWLLDDGAALIVEVARLFASMAEHDPVEDRYHLRGVMGPDEYHTGYPGRPDEGVDDNAYTNVMASWVCRQACHILAVVHGHDGAEVRERLGISPGEPALWERLSRRISVPFHGDGIMSQFAGFGALEELDWEHYRRTYGNIERLDLILESEGDSPNRYQLTKQADALMLLYLLGQEELIAVLGRLGYTVTPEQLSSTVDYYLARTAHGSTLSRVAHASVLAAMDPQRAWDTFREALDADLDDTQGGTTRTGIHLGAMAGTIDVVQRSFAGLRLTADALVFSPRMPAGLGGIAFHVRYRGHLLEVALRDNWIRVSSAPGDAEPIRVRLGSVESLVRPGGEHRFDLTRGKGE</sequence>
<reference evidence="6 7" key="1">
    <citation type="submission" date="2024-05" db="EMBL/GenBank/DDBJ databases">
        <title>Sinomonas sp. nov., isolated from a waste landfill.</title>
        <authorList>
            <person name="Zhao Y."/>
        </authorList>
    </citation>
    <scope>NUCLEOTIDE SEQUENCE [LARGE SCALE GENOMIC DNA]</scope>
    <source>
        <strain evidence="6 7">CCTCC AB2014300</strain>
    </source>
</reference>
<protein>
    <submittedName>
        <fullName evidence="6">HAD family hydrolase</fullName>
    </submittedName>
</protein>
<comment type="caution">
    <text evidence="6">The sequence shown here is derived from an EMBL/GenBank/DDBJ whole genome shotgun (WGS) entry which is preliminary data.</text>
</comment>
<dbReference type="Proteomes" id="UP001422074">
    <property type="component" value="Unassembled WGS sequence"/>
</dbReference>
<dbReference type="RefSeq" id="WP_345885562.1">
    <property type="nucleotide sequence ID" value="NZ_JBDFRB010000010.1"/>
</dbReference>
<dbReference type="Gene3D" id="3.40.50.1000">
    <property type="entry name" value="HAD superfamily/HAD-like"/>
    <property type="match status" value="1"/>
</dbReference>
<organism evidence="6 7">
    <name type="scientific">Sinomonas halotolerans</name>
    <dbReference type="NCBI Taxonomy" id="1644133"/>
    <lineage>
        <taxon>Bacteria</taxon>
        <taxon>Bacillati</taxon>
        <taxon>Actinomycetota</taxon>
        <taxon>Actinomycetes</taxon>
        <taxon>Micrococcales</taxon>
        <taxon>Micrococcaceae</taxon>
        <taxon>Sinomonas</taxon>
    </lineage>
</organism>
<dbReference type="InterPro" id="IPR011013">
    <property type="entry name" value="Gal_mutarotase_sf_dom"/>
</dbReference>
<name>A0ABU9X190_9MICC</name>
<dbReference type="Gene3D" id="1.50.10.10">
    <property type="match status" value="1"/>
</dbReference>
<dbReference type="SUPFAM" id="SSF56784">
    <property type="entry name" value="HAD-like"/>
    <property type="match status" value="1"/>
</dbReference>
<dbReference type="InterPro" id="IPR008928">
    <property type="entry name" value="6-hairpin_glycosidase_sf"/>
</dbReference>
<dbReference type="EMBL" id="JBDFRB010000010">
    <property type="protein sequence ID" value="MEN2745210.1"/>
    <property type="molecule type" value="Genomic_DNA"/>
</dbReference>
<keyword evidence="6" id="KW-0378">Hydrolase</keyword>
<dbReference type="GO" id="GO:0016787">
    <property type="term" value="F:hydrolase activity"/>
    <property type="evidence" value="ECO:0007669"/>
    <property type="project" value="UniProtKB-KW"/>
</dbReference>
<keyword evidence="1" id="KW-0326">Glycosidase</keyword>
<feature type="region of interest" description="Disordered" evidence="2">
    <location>
        <begin position="407"/>
        <end position="426"/>
    </location>
</feature>
<dbReference type="Gene3D" id="2.70.98.40">
    <property type="entry name" value="Glycoside hydrolase, family 65, N-terminal domain"/>
    <property type="match status" value="1"/>
</dbReference>
<evidence type="ECO:0000313" key="7">
    <source>
        <dbReference type="Proteomes" id="UP001422074"/>
    </source>
</evidence>
<dbReference type="InterPro" id="IPR012341">
    <property type="entry name" value="6hp_glycosidase-like_sf"/>
</dbReference>
<dbReference type="PANTHER" id="PTHR11051:SF8">
    <property type="entry name" value="PROTEIN-GLUCOSYLGALACTOSYLHYDROXYLYSINE GLUCOSIDASE"/>
    <property type="match status" value="1"/>
</dbReference>
<feature type="domain" description="Glycoside hydrolase family 65 N-terminal" evidence="5">
    <location>
        <begin position="177"/>
        <end position="460"/>
    </location>
</feature>
<feature type="compositionally biased region" description="Gly residues" evidence="2">
    <location>
        <begin position="410"/>
        <end position="422"/>
    </location>
</feature>
<evidence type="ECO:0000259" key="5">
    <source>
        <dbReference type="Pfam" id="PF03636"/>
    </source>
</evidence>
<dbReference type="InterPro" id="IPR005196">
    <property type="entry name" value="Glyco_hydro_65_N"/>
</dbReference>
<dbReference type="Pfam" id="PF03633">
    <property type="entry name" value="Glyco_hydro_65C"/>
    <property type="match status" value="1"/>
</dbReference>
<dbReference type="InterPro" id="IPR005195">
    <property type="entry name" value="Glyco_hydro_65_M"/>
</dbReference>
<evidence type="ECO:0000259" key="4">
    <source>
        <dbReference type="Pfam" id="PF03633"/>
    </source>
</evidence>
<dbReference type="InterPro" id="IPR036412">
    <property type="entry name" value="HAD-like_sf"/>
</dbReference>
<keyword evidence="7" id="KW-1185">Reference proteome</keyword>
<dbReference type="PANTHER" id="PTHR11051">
    <property type="entry name" value="GLYCOSYL HYDROLASE-RELATED"/>
    <property type="match status" value="1"/>
</dbReference>
<evidence type="ECO:0000313" key="6">
    <source>
        <dbReference type="EMBL" id="MEN2745210.1"/>
    </source>
</evidence>
<feature type="domain" description="Glycoside hydrolase family 65 C-terminal" evidence="4">
    <location>
        <begin position="921"/>
        <end position="977"/>
    </location>
</feature>
<proteinExistence type="predicted"/>
<dbReference type="Gene3D" id="2.60.420.10">
    <property type="entry name" value="Maltose phosphorylase, domain 3"/>
    <property type="match status" value="1"/>
</dbReference>
<dbReference type="SUPFAM" id="SSF74650">
    <property type="entry name" value="Galactose mutarotase-like"/>
    <property type="match status" value="1"/>
</dbReference>
<dbReference type="Pfam" id="PF03632">
    <property type="entry name" value="Glyco_hydro_65m"/>
    <property type="match status" value="1"/>
</dbReference>
<dbReference type="Pfam" id="PF00702">
    <property type="entry name" value="Hydrolase"/>
    <property type="match status" value="1"/>
</dbReference>
<accession>A0ABU9X190</accession>
<evidence type="ECO:0000256" key="2">
    <source>
        <dbReference type="SAM" id="MobiDB-lite"/>
    </source>
</evidence>
<dbReference type="Pfam" id="PF03636">
    <property type="entry name" value="Glyco_hydro_65N"/>
    <property type="match status" value="1"/>
</dbReference>
<gene>
    <name evidence="6" type="ORF">ABCQ75_11755</name>
</gene>
<dbReference type="InterPro" id="IPR023214">
    <property type="entry name" value="HAD_sf"/>
</dbReference>
<dbReference type="InterPro" id="IPR005194">
    <property type="entry name" value="Glyco_hydro_65_C"/>
</dbReference>
<evidence type="ECO:0000256" key="1">
    <source>
        <dbReference type="ARBA" id="ARBA00023295"/>
    </source>
</evidence>